<gene>
    <name evidence="2" type="ORF">F3Y22_tig00003725pilonHSYRG00145</name>
</gene>
<dbReference type="PANTHER" id="PTHR34282">
    <property type="entry name" value="OS01G0228800 PROTEIN-RELATED"/>
    <property type="match status" value="1"/>
</dbReference>
<organism evidence="2 3">
    <name type="scientific">Hibiscus syriacus</name>
    <name type="common">Rose of Sharon</name>
    <dbReference type="NCBI Taxonomy" id="106335"/>
    <lineage>
        <taxon>Eukaryota</taxon>
        <taxon>Viridiplantae</taxon>
        <taxon>Streptophyta</taxon>
        <taxon>Embryophyta</taxon>
        <taxon>Tracheophyta</taxon>
        <taxon>Spermatophyta</taxon>
        <taxon>Magnoliopsida</taxon>
        <taxon>eudicotyledons</taxon>
        <taxon>Gunneridae</taxon>
        <taxon>Pentapetalae</taxon>
        <taxon>rosids</taxon>
        <taxon>malvids</taxon>
        <taxon>Malvales</taxon>
        <taxon>Malvaceae</taxon>
        <taxon>Malvoideae</taxon>
        <taxon>Hibiscus</taxon>
    </lineage>
</organism>
<evidence type="ECO:0000313" key="3">
    <source>
        <dbReference type="Proteomes" id="UP000436088"/>
    </source>
</evidence>
<feature type="compositionally biased region" description="Polar residues" evidence="1">
    <location>
        <begin position="63"/>
        <end position="85"/>
    </location>
</feature>
<protein>
    <submittedName>
        <fullName evidence="2">Uncharacterized protein</fullName>
    </submittedName>
</protein>
<proteinExistence type="predicted"/>
<feature type="region of interest" description="Disordered" evidence="1">
    <location>
        <begin position="44"/>
        <end position="101"/>
    </location>
</feature>
<name>A0A6A3CII3_HIBSY</name>
<comment type="caution">
    <text evidence="2">The sequence shown here is derived from an EMBL/GenBank/DDBJ whole genome shotgun (WGS) entry which is preliminary data.</text>
</comment>
<dbReference type="AlphaFoldDB" id="A0A6A3CII3"/>
<keyword evidence="3" id="KW-1185">Reference proteome</keyword>
<dbReference type="PANTHER" id="PTHR34282:SF1">
    <property type="entry name" value="DUF3741 DOMAIN-CONTAINING PROTEIN"/>
    <property type="match status" value="1"/>
</dbReference>
<evidence type="ECO:0000256" key="1">
    <source>
        <dbReference type="SAM" id="MobiDB-lite"/>
    </source>
</evidence>
<reference evidence="2" key="1">
    <citation type="submission" date="2019-09" db="EMBL/GenBank/DDBJ databases">
        <title>Draft genome information of white flower Hibiscus syriacus.</title>
        <authorList>
            <person name="Kim Y.-M."/>
        </authorList>
    </citation>
    <scope>NUCLEOTIDE SEQUENCE [LARGE SCALE GENOMIC DNA]</scope>
    <source>
        <strain evidence="2">YM2019G1</strain>
    </source>
</reference>
<accession>A0A6A3CII3</accession>
<sequence>MTKRSDFAQKLLDDFSVAEEADGCLSELKGFKSKVADAYAYSKATYKSSRKPEAVKATGFRAGSTQNRPSGGRKSVSTGQASNQIVPFGGGKKPQQMGDETGGYGKMERINRAVSRQQPSSSQLPTLSIHIEEISRGAQKLIRSSATALMASTLTDIDKNWKGTVERSNGFGGVSNVACKHAGNFGLLDNTTEKSRLTLLEKMMMRTPSQWLLLPIFRVTNSKHDKKLQLPQIYLLTSDQLAMVLMLNSHCILRTNSLNSIAVQTREVQNSKCDRKADGDQ</sequence>
<dbReference type="Proteomes" id="UP000436088">
    <property type="component" value="Unassembled WGS sequence"/>
</dbReference>
<dbReference type="EMBL" id="VEPZ02000231">
    <property type="protein sequence ID" value="KAE8729225.1"/>
    <property type="molecule type" value="Genomic_DNA"/>
</dbReference>
<evidence type="ECO:0000313" key="2">
    <source>
        <dbReference type="EMBL" id="KAE8729225.1"/>
    </source>
</evidence>